<name>A0A0F7ZUE4_9HYPO</name>
<dbReference type="AlphaFoldDB" id="A0A0F7ZUE4"/>
<gene>
    <name evidence="3" type="ORF">HIM_05835</name>
</gene>
<feature type="compositionally biased region" description="Pro residues" evidence="1">
    <location>
        <begin position="71"/>
        <end position="80"/>
    </location>
</feature>
<sequence>MELKVLLLLVCAGILALTIGGLLIYYSAKLTRYMRRTQEGEPPKFVAECLEISEVEDDTDVERRGQHNSAIPPPLRPTPPLNHRRYGRQPMPGPLDPVFCVEDIMNPPPQYRVPHAHITHWRPPRPRPVRRFIVARVQERKPIALRVPKRLASSASRLSTDNRDAYCRSWTPSSGDTTQEACDLLPLLSQYPPPPSPWGEHHPAAGSHVEHLNLLKRAEEYRRQRIPRRIPSSIYESE</sequence>
<evidence type="ECO:0000256" key="1">
    <source>
        <dbReference type="SAM" id="MobiDB-lite"/>
    </source>
</evidence>
<evidence type="ECO:0000313" key="4">
    <source>
        <dbReference type="Proteomes" id="UP000054481"/>
    </source>
</evidence>
<feature type="transmembrane region" description="Helical" evidence="2">
    <location>
        <begin position="6"/>
        <end position="26"/>
    </location>
</feature>
<organism evidence="3 4">
    <name type="scientific">Hirsutella minnesotensis 3608</name>
    <dbReference type="NCBI Taxonomy" id="1043627"/>
    <lineage>
        <taxon>Eukaryota</taxon>
        <taxon>Fungi</taxon>
        <taxon>Dikarya</taxon>
        <taxon>Ascomycota</taxon>
        <taxon>Pezizomycotina</taxon>
        <taxon>Sordariomycetes</taxon>
        <taxon>Hypocreomycetidae</taxon>
        <taxon>Hypocreales</taxon>
        <taxon>Ophiocordycipitaceae</taxon>
        <taxon>Hirsutella</taxon>
    </lineage>
</organism>
<protein>
    <submittedName>
        <fullName evidence="3">Uncharacterized protein</fullName>
    </submittedName>
</protein>
<proteinExistence type="predicted"/>
<accession>A0A0F7ZUE4</accession>
<keyword evidence="2" id="KW-0472">Membrane</keyword>
<dbReference type="Proteomes" id="UP000054481">
    <property type="component" value="Unassembled WGS sequence"/>
</dbReference>
<evidence type="ECO:0000313" key="3">
    <source>
        <dbReference type="EMBL" id="KJZ74718.1"/>
    </source>
</evidence>
<keyword evidence="4" id="KW-1185">Reference proteome</keyword>
<dbReference type="EMBL" id="KQ030523">
    <property type="protein sequence ID" value="KJZ74718.1"/>
    <property type="molecule type" value="Genomic_DNA"/>
</dbReference>
<reference evidence="3 4" key="1">
    <citation type="journal article" date="2014" name="Genome Biol. Evol.">
        <title>Comparative genomics and transcriptomics analyses reveal divergent lifestyle features of nematode endoparasitic fungus Hirsutella minnesotensis.</title>
        <authorList>
            <person name="Lai Y."/>
            <person name="Liu K."/>
            <person name="Zhang X."/>
            <person name="Zhang X."/>
            <person name="Li K."/>
            <person name="Wang N."/>
            <person name="Shu C."/>
            <person name="Wu Y."/>
            <person name="Wang C."/>
            <person name="Bushley K.E."/>
            <person name="Xiang M."/>
            <person name="Liu X."/>
        </authorList>
    </citation>
    <scope>NUCLEOTIDE SEQUENCE [LARGE SCALE GENOMIC DNA]</scope>
    <source>
        <strain evidence="3 4">3608</strain>
    </source>
</reference>
<keyword evidence="2" id="KW-1133">Transmembrane helix</keyword>
<keyword evidence="2" id="KW-0812">Transmembrane</keyword>
<evidence type="ECO:0000256" key="2">
    <source>
        <dbReference type="SAM" id="Phobius"/>
    </source>
</evidence>
<feature type="region of interest" description="Disordered" evidence="1">
    <location>
        <begin position="58"/>
        <end position="80"/>
    </location>
</feature>